<accession>A0A2M3ZT19</accession>
<sequence length="72" mass="8236">MLVQLLLLMISNLFLPYRRVETTIAQNETMPLRKHNPCPGLKYVLIDQLLSGLLMIKVAITRSDPYTFSSTN</sequence>
<name>A0A2M3ZT19_9DIPT</name>
<reference evidence="1" key="1">
    <citation type="submission" date="2018-01" db="EMBL/GenBank/DDBJ databases">
        <title>An insight into the sialome of Amazonian anophelines.</title>
        <authorList>
            <person name="Ribeiro J.M."/>
            <person name="Scarpassa V."/>
            <person name="Calvo E."/>
        </authorList>
    </citation>
    <scope>NUCLEOTIDE SEQUENCE</scope>
    <source>
        <tissue evidence="1">Salivary glands</tissue>
    </source>
</reference>
<protein>
    <submittedName>
        <fullName evidence="1">Putative secreted peptide</fullName>
    </submittedName>
</protein>
<proteinExistence type="predicted"/>
<organism evidence="1">
    <name type="scientific">Anopheles braziliensis</name>
    <dbReference type="NCBI Taxonomy" id="58242"/>
    <lineage>
        <taxon>Eukaryota</taxon>
        <taxon>Metazoa</taxon>
        <taxon>Ecdysozoa</taxon>
        <taxon>Arthropoda</taxon>
        <taxon>Hexapoda</taxon>
        <taxon>Insecta</taxon>
        <taxon>Pterygota</taxon>
        <taxon>Neoptera</taxon>
        <taxon>Endopterygota</taxon>
        <taxon>Diptera</taxon>
        <taxon>Nematocera</taxon>
        <taxon>Culicoidea</taxon>
        <taxon>Culicidae</taxon>
        <taxon>Anophelinae</taxon>
        <taxon>Anopheles</taxon>
    </lineage>
</organism>
<dbReference type="EMBL" id="GGFM01010963">
    <property type="protein sequence ID" value="MBW31714.1"/>
    <property type="molecule type" value="Transcribed_RNA"/>
</dbReference>
<dbReference type="AlphaFoldDB" id="A0A2M3ZT19"/>
<evidence type="ECO:0000313" key="1">
    <source>
        <dbReference type="EMBL" id="MBW31714.1"/>
    </source>
</evidence>